<evidence type="ECO:0000256" key="2">
    <source>
        <dbReference type="ARBA" id="ARBA00009085"/>
    </source>
</evidence>
<dbReference type="EC" id="3.4.19.12" evidence="3"/>
<evidence type="ECO:0000256" key="1">
    <source>
        <dbReference type="ARBA" id="ARBA00000707"/>
    </source>
</evidence>
<comment type="catalytic activity">
    <reaction evidence="1">
        <text>Thiol-dependent hydrolysis of ester, thioester, amide, peptide and isopeptide bonds formed by the C-terminal Gly of ubiquitin (a 76-residue protein attached to proteins as an intracellular targeting signal).</text>
        <dbReference type="EC" id="3.4.19.12"/>
    </reaction>
</comment>
<keyword evidence="4" id="KW-0645">Protease</keyword>
<dbReference type="GO" id="GO:0006508">
    <property type="term" value="P:proteolysis"/>
    <property type="evidence" value="ECO:0007669"/>
    <property type="project" value="UniProtKB-KW"/>
</dbReference>
<dbReference type="InterPro" id="IPR013083">
    <property type="entry name" value="Znf_RING/FYVE/PHD"/>
</dbReference>
<evidence type="ECO:0000313" key="15">
    <source>
        <dbReference type="Proteomes" id="UP000193920"/>
    </source>
</evidence>
<dbReference type="InterPro" id="IPR038765">
    <property type="entry name" value="Papain-like_cys_pep_sf"/>
</dbReference>
<evidence type="ECO:0000256" key="6">
    <source>
        <dbReference type="ARBA" id="ARBA00022771"/>
    </source>
</evidence>
<evidence type="ECO:0000256" key="11">
    <source>
        <dbReference type="PROSITE-ProRule" id="PRU00502"/>
    </source>
</evidence>
<keyword evidence="10" id="KW-0862">Zinc</keyword>
<dbReference type="InterPro" id="IPR018200">
    <property type="entry name" value="USP_CS"/>
</dbReference>
<dbReference type="PANTHER" id="PTHR24006:SF888">
    <property type="entry name" value="UBIQUITIN CARBOXYL-TERMINAL HYDROLASE 30"/>
    <property type="match status" value="1"/>
</dbReference>
<keyword evidence="6 11" id="KW-0863">Zinc-finger</keyword>
<dbReference type="PROSITE" id="PS00973">
    <property type="entry name" value="USP_2"/>
    <property type="match status" value="1"/>
</dbReference>
<proteinExistence type="inferred from homology"/>
<evidence type="ECO:0000313" key="14">
    <source>
        <dbReference type="EMBL" id="ORY55584.1"/>
    </source>
</evidence>
<dbReference type="OrthoDB" id="420187at2759"/>
<evidence type="ECO:0000256" key="9">
    <source>
        <dbReference type="ARBA" id="ARBA00022807"/>
    </source>
</evidence>
<gene>
    <name evidence="14" type="ORF">LY90DRAFT_507063</name>
</gene>
<dbReference type="STRING" id="1754190.A0A1Y2D8T7"/>
<dbReference type="InterPro" id="IPR001394">
    <property type="entry name" value="Peptidase_C19_UCH"/>
</dbReference>
<dbReference type="InterPro" id="IPR001607">
    <property type="entry name" value="Znf_UBP"/>
</dbReference>
<dbReference type="SUPFAM" id="SSF57850">
    <property type="entry name" value="RING/U-box"/>
    <property type="match status" value="1"/>
</dbReference>
<feature type="domain" description="UBP-type" evidence="13">
    <location>
        <begin position="1"/>
        <end position="100"/>
    </location>
</feature>
<dbReference type="Gene3D" id="3.90.70.10">
    <property type="entry name" value="Cysteine proteinases"/>
    <property type="match status" value="1"/>
</dbReference>
<dbReference type="PANTHER" id="PTHR24006">
    <property type="entry name" value="UBIQUITIN CARBOXYL-TERMINAL HYDROLASE"/>
    <property type="match status" value="1"/>
</dbReference>
<dbReference type="Gene3D" id="3.30.40.10">
    <property type="entry name" value="Zinc/RING finger domain, C3HC4 (zinc finger)"/>
    <property type="match status" value="1"/>
</dbReference>
<dbReference type="PROSITE" id="PS50271">
    <property type="entry name" value="ZF_UBP"/>
    <property type="match status" value="1"/>
</dbReference>
<dbReference type="Proteomes" id="UP000193920">
    <property type="component" value="Unassembled WGS sequence"/>
</dbReference>
<dbReference type="SMART" id="SM00290">
    <property type="entry name" value="ZnF_UBP"/>
    <property type="match status" value="1"/>
</dbReference>
<dbReference type="GO" id="GO:0004843">
    <property type="term" value="F:cysteine-type deubiquitinase activity"/>
    <property type="evidence" value="ECO:0007669"/>
    <property type="project" value="UniProtKB-EC"/>
</dbReference>
<evidence type="ECO:0000256" key="10">
    <source>
        <dbReference type="ARBA" id="ARBA00022833"/>
    </source>
</evidence>
<dbReference type="Pfam" id="PF02148">
    <property type="entry name" value="zf-UBP"/>
    <property type="match status" value="1"/>
</dbReference>
<evidence type="ECO:0000256" key="5">
    <source>
        <dbReference type="ARBA" id="ARBA00022723"/>
    </source>
</evidence>
<dbReference type="AlphaFoldDB" id="A0A1Y2D8T7"/>
<dbReference type="GO" id="GO:0005634">
    <property type="term" value="C:nucleus"/>
    <property type="evidence" value="ECO:0007669"/>
    <property type="project" value="TreeGrafter"/>
</dbReference>
<sequence>MVKLKAITTKLENDKTSLVCEECQDDKTYFKDIYMCLTCAKILCGNNDDNHIESHFKSSGHCIYTHIISRTCYCFSCEEDILYDNINNSLMMDVKKAIDKFESNRKHKEMLDIRKERYLENVKKTAVYPGLKNLKHTSIVTDKLKVEEGPLTNAFVSFLKTMHGKLKEAEEKQKNGEKLFLEIFSPKELFDQIIAKWDQYKEYNQQDSHELLRHLLDGIREEQIKSLKEKHQEKQKNFIDELFEGRLINYIAYGEVYPLAEDEKNKNDFESILQEISIERTENEELSIRDCLKKFMDIDTLEGKEACQCDNCTKIRYGGGENNDPSKTKKKSKTITIEKKDGQTTIKKNKGNYGSIRESYNIDEDYTSVSYYSGLHGIKEDQKSLEDFYRKMNENNDNEDDDNNIIENDEEKEIEEEKSKDEKKKVVYRRIKKRSFIDEAPKILVLNLKRFINIDLYGHVRKSEKFVDFQPFLKLGPYLSPIRQDKDTQPFYRLYGVVVHSGFSIQSGHYFAYISRTIGDWFYASDVTIRPSSWDEVKKSRPYLLFYERVK</sequence>
<keyword evidence="15" id="KW-1185">Reference proteome</keyword>
<keyword evidence="8" id="KW-0378">Hydrolase</keyword>
<name>A0A1Y2D8T7_9FUNG</name>
<evidence type="ECO:0000256" key="3">
    <source>
        <dbReference type="ARBA" id="ARBA00012759"/>
    </source>
</evidence>
<evidence type="ECO:0000259" key="13">
    <source>
        <dbReference type="PROSITE" id="PS50271"/>
    </source>
</evidence>
<keyword evidence="5" id="KW-0479">Metal-binding</keyword>
<dbReference type="InterPro" id="IPR050164">
    <property type="entry name" value="Peptidase_C19"/>
</dbReference>
<accession>A0A1Y2D8T7</accession>
<comment type="similarity">
    <text evidence="2">Belongs to the peptidase C19 family.</text>
</comment>
<comment type="caution">
    <text evidence="14">The sequence shown here is derived from an EMBL/GenBank/DDBJ whole genome shotgun (WGS) entry which is preliminary data.</text>
</comment>
<keyword evidence="7" id="KW-0833">Ubl conjugation pathway</keyword>
<dbReference type="PROSITE" id="PS50235">
    <property type="entry name" value="USP_3"/>
    <property type="match status" value="1"/>
</dbReference>
<organism evidence="14 15">
    <name type="scientific">Neocallimastix californiae</name>
    <dbReference type="NCBI Taxonomy" id="1754190"/>
    <lineage>
        <taxon>Eukaryota</taxon>
        <taxon>Fungi</taxon>
        <taxon>Fungi incertae sedis</taxon>
        <taxon>Chytridiomycota</taxon>
        <taxon>Chytridiomycota incertae sedis</taxon>
        <taxon>Neocallimastigomycetes</taxon>
        <taxon>Neocallimastigales</taxon>
        <taxon>Neocallimastigaceae</taxon>
        <taxon>Neocallimastix</taxon>
    </lineage>
</organism>
<reference evidence="14 15" key="1">
    <citation type="submission" date="2016-08" db="EMBL/GenBank/DDBJ databases">
        <title>A Parts List for Fungal Cellulosomes Revealed by Comparative Genomics.</title>
        <authorList>
            <consortium name="DOE Joint Genome Institute"/>
            <person name="Haitjema C.H."/>
            <person name="Gilmore S.P."/>
            <person name="Henske J.K."/>
            <person name="Solomon K.V."/>
            <person name="De Groot R."/>
            <person name="Kuo A."/>
            <person name="Mondo S.J."/>
            <person name="Salamov A.A."/>
            <person name="Labutti K."/>
            <person name="Zhao Z."/>
            <person name="Chiniquy J."/>
            <person name="Barry K."/>
            <person name="Brewer H.M."/>
            <person name="Purvine S.O."/>
            <person name="Wright A.T."/>
            <person name="Boxma B."/>
            <person name="Van Alen T."/>
            <person name="Hackstein J.H."/>
            <person name="Baker S.E."/>
            <person name="Grigoriev I.V."/>
            <person name="O'Malley M.A."/>
        </authorList>
    </citation>
    <scope>NUCLEOTIDE SEQUENCE [LARGE SCALE GENOMIC DNA]</scope>
    <source>
        <strain evidence="14 15">G1</strain>
    </source>
</reference>
<evidence type="ECO:0000256" key="7">
    <source>
        <dbReference type="ARBA" id="ARBA00022786"/>
    </source>
</evidence>
<dbReference type="GO" id="GO:0016579">
    <property type="term" value="P:protein deubiquitination"/>
    <property type="evidence" value="ECO:0007669"/>
    <property type="project" value="InterPro"/>
</dbReference>
<evidence type="ECO:0000256" key="4">
    <source>
        <dbReference type="ARBA" id="ARBA00022670"/>
    </source>
</evidence>
<dbReference type="GO" id="GO:0005829">
    <property type="term" value="C:cytosol"/>
    <property type="evidence" value="ECO:0007669"/>
    <property type="project" value="TreeGrafter"/>
</dbReference>
<dbReference type="GO" id="GO:0008270">
    <property type="term" value="F:zinc ion binding"/>
    <property type="evidence" value="ECO:0007669"/>
    <property type="project" value="UniProtKB-KW"/>
</dbReference>
<feature type="domain" description="USP" evidence="12">
    <location>
        <begin position="129"/>
        <end position="550"/>
    </location>
</feature>
<dbReference type="SUPFAM" id="SSF54001">
    <property type="entry name" value="Cysteine proteinases"/>
    <property type="match status" value="1"/>
</dbReference>
<evidence type="ECO:0000256" key="8">
    <source>
        <dbReference type="ARBA" id="ARBA00022801"/>
    </source>
</evidence>
<evidence type="ECO:0000259" key="12">
    <source>
        <dbReference type="PROSITE" id="PS50235"/>
    </source>
</evidence>
<dbReference type="EMBL" id="MCOG01000077">
    <property type="protein sequence ID" value="ORY55584.1"/>
    <property type="molecule type" value="Genomic_DNA"/>
</dbReference>
<keyword evidence="9" id="KW-0788">Thiol protease</keyword>
<dbReference type="Pfam" id="PF00443">
    <property type="entry name" value="UCH"/>
    <property type="match status" value="1"/>
</dbReference>
<dbReference type="InterPro" id="IPR028889">
    <property type="entry name" value="USP"/>
</dbReference>
<protein>
    <recommendedName>
        <fullName evidence="3">ubiquitinyl hydrolase 1</fullName>
        <ecNumber evidence="3">3.4.19.12</ecNumber>
    </recommendedName>
</protein>